<sequence length="296" mass="31576">MSHAFWVMATGSLVAASCGFIGCFLLLRRMTMLGDAISHAVLPGIVVAFLVSNSLEGMTMLIGATIVGLLTSFLIQTLHTGGVQSDAAIGITFTSLFAIGVVLVSMYASDIHLDVQHVLYGEIAYVPWEVATLAGIEMPRAVWMMGGVFVLSLLVVGLLYKEIKLSSFDPQMAAAIGIPVLLIHYILMALVSMNTVAAFESVGAILVVAMIVVPGATAYLYTDRLHLMLGCSIVLGVLSAVGGYNLAAYFDVSISGAMVTVSGALFFLSFLFSPRYGVASRYFTQRALRKEHQKES</sequence>
<evidence type="ECO:0000256" key="4">
    <source>
        <dbReference type="ARBA" id="ARBA00022475"/>
    </source>
</evidence>
<evidence type="ECO:0000313" key="10">
    <source>
        <dbReference type="EMBL" id="GEN36758.1"/>
    </source>
</evidence>
<dbReference type="Proteomes" id="UP000321157">
    <property type="component" value="Unassembled WGS sequence"/>
</dbReference>
<dbReference type="OrthoDB" id="9788905at2"/>
<evidence type="ECO:0000256" key="3">
    <source>
        <dbReference type="ARBA" id="ARBA00022448"/>
    </source>
</evidence>
<dbReference type="PANTHER" id="PTHR30477">
    <property type="entry name" value="ABC-TRANSPORTER METAL-BINDING PROTEIN"/>
    <property type="match status" value="1"/>
</dbReference>
<feature type="transmembrane region" description="Helical" evidence="9">
    <location>
        <begin position="32"/>
        <end position="51"/>
    </location>
</feature>
<keyword evidence="4" id="KW-1003">Cell membrane</keyword>
<evidence type="ECO:0000256" key="2">
    <source>
        <dbReference type="ARBA" id="ARBA00008034"/>
    </source>
</evidence>
<comment type="subcellular location">
    <subcellularLocation>
        <location evidence="1 8">Cell membrane</location>
        <topology evidence="1 8">Multi-pass membrane protein</topology>
    </subcellularLocation>
</comment>
<feature type="transmembrane region" description="Helical" evidence="9">
    <location>
        <begin position="141"/>
        <end position="160"/>
    </location>
</feature>
<protein>
    <submittedName>
        <fullName evidence="10">Manganese transport system membrane protein MntD</fullName>
    </submittedName>
</protein>
<dbReference type="Gene3D" id="1.10.3470.10">
    <property type="entry name" value="ABC transporter involved in vitamin B12 uptake, BtuC"/>
    <property type="match status" value="1"/>
</dbReference>
<evidence type="ECO:0000256" key="9">
    <source>
        <dbReference type="SAM" id="Phobius"/>
    </source>
</evidence>
<evidence type="ECO:0000256" key="7">
    <source>
        <dbReference type="ARBA" id="ARBA00023136"/>
    </source>
</evidence>
<keyword evidence="11" id="KW-1185">Reference proteome</keyword>
<accession>A0A511VFL9</accession>
<dbReference type="SUPFAM" id="SSF81345">
    <property type="entry name" value="ABC transporter involved in vitamin B12 uptake, BtuC"/>
    <property type="match status" value="1"/>
</dbReference>
<evidence type="ECO:0000256" key="1">
    <source>
        <dbReference type="ARBA" id="ARBA00004651"/>
    </source>
</evidence>
<dbReference type="PANTHER" id="PTHR30477:SF8">
    <property type="entry name" value="METAL TRANSPORT SYSTEM MEMBRANE PROTEIN CT_070-RELATED"/>
    <property type="match status" value="1"/>
</dbReference>
<feature type="transmembrane region" description="Helical" evidence="9">
    <location>
        <begin position="227"/>
        <end position="246"/>
    </location>
</feature>
<gene>
    <name evidence="10" type="primary">mntD</name>
    <name evidence="10" type="ORF">ADA01nite_42180</name>
</gene>
<keyword evidence="5 8" id="KW-0812">Transmembrane</keyword>
<evidence type="ECO:0000256" key="6">
    <source>
        <dbReference type="ARBA" id="ARBA00022989"/>
    </source>
</evidence>
<comment type="caution">
    <text evidence="10">The sequence shown here is derived from an EMBL/GenBank/DDBJ whole genome shotgun (WGS) entry which is preliminary data.</text>
</comment>
<dbReference type="GO" id="GO:0055085">
    <property type="term" value="P:transmembrane transport"/>
    <property type="evidence" value="ECO:0007669"/>
    <property type="project" value="InterPro"/>
</dbReference>
<dbReference type="CDD" id="cd06550">
    <property type="entry name" value="TM_ABC_iron-siderophores_like"/>
    <property type="match status" value="1"/>
</dbReference>
<dbReference type="RefSeq" id="WP_146812388.1">
    <property type="nucleotide sequence ID" value="NZ_BJXX01000226.1"/>
</dbReference>
<reference evidence="10 11" key="1">
    <citation type="submission" date="2019-07" db="EMBL/GenBank/DDBJ databases">
        <title>Whole genome shotgun sequence of Aneurinibacillus danicus NBRC 102444.</title>
        <authorList>
            <person name="Hosoyama A."/>
            <person name="Uohara A."/>
            <person name="Ohji S."/>
            <person name="Ichikawa N."/>
        </authorList>
    </citation>
    <scope>NUCLEOTIDE SEQUENCE [LARGE SCALE GENOMIC DNA]</scope>
    <source>
        <strain evidence="10 11">NBRC 102444</strain>
    </source>
</reference>
<evidence type="ECO:0000256" key="8">
    <source>
        <dbReference type="RuleBase" id="RU003943"/>
    </source>
</evidence>
<evidence type="ECO:0000313" key="11">
    <source>
        <dbReference type="Proteomes" id="UP000321157"/>
    </source>
</evidence>
<dbReference type="Pfam" id="PF00950">
    <property type="entry name" value="ABC-3"/>
    <property type="match status" value="1"/>
</dbReference>
<organism evidence="10 11">
    <name type="scientific">Aneurinibacillus danicus</name>
    <dbReference type="NCBI Taxonomy" id="267746"/>
    <lineage>
        <taxon>Bacteria</taxon>
        <taxon>Bacillati</taxon>
        <taxon>Bacillota</taxon>
        <taxon>Bacilli</taxon>
        <taxon>Bacillales</taxon>
        <taxon>Paenibacillaceae</taxon>
        <taxon>Aneurinibacillus group</taxon>
        <taxon>Aneurinibacillus</taxon>
    </lineage>
</organism>
<feature type="transmembrane region" description="Helical" evidence="9">
    <location>
        <begin position="197"/>
        <end position="220"/>
    </location>
</feature>
<feature type="transmembrane region" description="Helical" evidence="9">
    <location>
        <begin position="252"/>
        <end position="272"/>
    </location>
</feature>
<keyword evidence="7 9" id="KW-0472">Membrane</keyword>
<feature type="transmembrane region" description="Helical" evidence="9">
    <location>
        <begin position="6"/>
        <end position="27"/>
    </location>
</feature>
<name>A0A511VFL9_9BACL</name>
<keyword evidence="6 9" id="KW-1133">Transmembrane helix</keyword>
<dbReference type="InterPro" id="IPR001626">
    <property type="entry name" value="ABC_TroCD"/>
</dbReference>
<dbReference type="GO" id="GO:0010043">
    <property type="term" value="P:response to zinc ion"/>
    <property type="evidence" value="ECO:0007669"/>
    <property type="project" value="TreeGrafter"/>
</dbReference>
<dbReference type="AlphaFoldDB" id="A0A511VFL9"/>
<feature type="transmembrane region" description="Helical" evidence="9">
    <location>
        <begin position="172"/>
        <end position="191"/>
    </location>
</feature>
<evidence type="ECO:0000256" key="5">
    <source>
        <dbReference type="ARBA" id="ARBA00022692"/>
    </source>
</evidence>
<proteinExistence type="inferred from homology"/>
<dbReference type="InterPro" id="IPR037294">
    <property type="entry name" value="ABC_BtuC-like"/>
</dbReference>
<feature type="transmembrane region" description="Helical" evidence="9">
    <location>
        <begin position="87"/>
        <end position="108"/>
    </location>
</feature>
<dbReference type="GO" id="GO:0043190">
    <property type="term" value="C:ATP-binding cassette (ABC) transporter complex"/>
    <property type="evidence" value="ECO:0007669"/>
    <property type="project" value="InterPro"/>
</dbReference>
<keyword evidence="3 8" id="KW-0813">Transport</keyword>
<feature type="transmembrane region" description="Helical" evidence="9">
    <location>
        <begin position="57"/>
        <end position="75"/>
    </location>
</feature>
<comment type="similarity">
    <text evidence="2 8">Belongs to the ABC-3 integral membrane protein family.</text>
</comment>
<dbReference type="EMBL" id="BJXX01000226">
    <property type="protein sequence ID" value="GEN36758.1"/>
    <property type="molecule type" value="Genomic_DNA"/>
</dbReference>